<comment type="caution">
    <text evidence="9">The sequence shown here is derived from an EMBL/GenBank/DDBJ whole genome shotgun (WGS) entry which is preliminary data.</text>
</comment>
<comment type="subcellular location">
    <subcellularLocation>
        <location evidence="1">Cytoplasm</location>
    </subcellularLocation>
</comment>
<dbReference type="FunFam" id="1.25.10.10:FF:000027">
    <property type="entry name" value="Importin subunit beta-1"/>
    <property type="match status" value="1"/>
</dbReference>
<evidence type="ECO:0000256" key="3">
    <source>
        <dbReference type="ARBA" id="ARBA00022448"/>
    </source>
</evidence>
<dbReference type="InterPro" id="IPR001494">
    <property type="entry name" value="Importin-beta_N"/>
</dbReference>
<gene>
    <name evidence="9" type="ORF">DGYR_LOCUS1512</name>
</gene>
<comment type="similarity">
    <text evidence="2">Belongs to the importin beta family. Importin beta-1 subfamily.</text>
</comment>
<dbReference type="AlphaFoldDB" id="A0A7I8V9M1"/>
<dbReference type="Pfam" id="PF03810">
    <property type="entry name" value="IBN_N"/>
    <property type="match status" value="1"/>
</dbReference>
<dbReference type="Pfam" id="PF13513">
    <property type="entry name" value="HEAT_EZ"/>
    <property type="match status" value="1"/>
</dbReference>
<accession>A0A7I8V9M1</accession>
<feature type="repeat" description="HEAT" evidence="7">
    <location>
        <begin position="125"/>
        <end position="169"/>
    </location>
</feature>
<evidence type="ECO:0000313" key="9">
    <source>
        <dbReference type="EMBL" id="CAD5112356.1"/>
    </source>
</evidence>
<dbReference type="GO" id="GO:0006606">
    <property type="term" value="P:protein import into nucleus"/>
    <property type="evidence" value="ECO:0007669"/>
    <property type="project" value="InterPro"/>
</dbReference>
<keyword evidence="3" id="KW-0813">Transport</keyword>
<dbReference type="SMART" id="SM00913">
    <property type="entry name" value="IBN_N"/>
    <property type="match status" value="1"/>
</dbReference>
<dbReference type="GO" id="GO:0005737">
    <property type="term" value="C:cytoplasm"/>
    <property type="evidence" value="ECO:0007669"/>
    <property type="project" value="UniProtKB-SubCell"/>
</dbReference>
<keyword evidence="10" id="KW-1185">Reference proteome</keyword>
<dbReference type="PROSITE" id="PS50166">
    <property type="entry name" value="IMPORTIN_B_NT"/>
    <property type="match status" value="1"/>
</dbReference>
<dbReference type="GO" id="GO:0031267">
    <property type="term" value="F:small GTPase binding"/>
    <property type="evidence" value="ECO:0007669"/>
    <property type="project" value="InterPro"/>
</dbReference>
<keyword evidence="6" id="KW-0653">Protein transport</keyword>
<evidence type="ECO:0000313" key="10">
    <source>
        <dbReference type="Proteomes" id="UP000549394"/>
    </source>
</evidence>
<dbReference type="InterPro" id="IPR021133">
    <property type="entry name" value="HEAT_type_2"/>
</dbReference>
<feature type="domain" description="Importin N-terminal" evidence="8">
    <location>
        <begin position="21"/>
        <end position="101"/>
    </location>
</feature>
<keyword evidence="4" id="KW-0963">Cytoplasm</keyword>
<dbReference type="OrthoDB" id="10263328at2759"/>
<evidence type="ECO:0000259" key="8">
    <source>
        <dbReference type="PROSITE" id="PS50166"/>
    </source>
</evidence>
<dbReference type="SUPFAM" id="SSF48371">
    <property type="entry name" value="ARM repeat"/>
    <property type="match status" value="1"/>
</dbReference>
<dbReference type="Gene3D" id="1.25.10.10">
    <property type="entry name" value="Leucine-rich Repeat Variant"/>
    <property type="match status" value="1"/>
</dbReference>
<dbReference type="InterPro" id="IPR016024">
    <property type="entry name" value="ARM-type_fold"/>
</dbReference>
<evidence type="ECO:0000256" key="2">
    <source>
        <dbReference type="ARBA" id="ARBA00010907"/>
    </source>
</evidence>
<name>A0A7I8V9M1_9ANNE</name>
<dbReference type="Pfam" id="PF25574">
    <property type="entry name" value="TPR_IMB1"/>
    <property type="match status" value="1"/>
</dbReference>
<reference evidence="9 10" key="1">
    <citation type="submission" date="2020-08" db="EMBL/GenBank/DDBJ databases">
        <authorList>
            <person name="Hejnol A."/>
        </authorList>
    </citation>
    <scope>NUCLEOTIDE SEQUENCE [LARGE SCALE GENOMIC DNA]</scope>
</reference>
<evidence type="ECO:0000256" key="6">
    <source>
        <dbReference type="ARBA" id="ARBA00022927"/>
    </source>
</evidence>
<evidence type="ECO:0000256" key="5">
    <source>
        <dbReference type="ARBA" id="ARBA00022737"/>
    </source>
</evidence>
<dbReference type="InterPro" id="IPR011989">
    <property type="entry name" value="ARM-like"/>
</dbReference>
<dbReference type="InterPro" id="IPR040122">
    <property type="entry name" value="Importin_beta"/>
</dbReference>
<evidence type="ECO:0000256" key="4">
    <source>
        <dbReference type="ARBA" id="ARBA00022490"/>
    </source>
</evidence>
<dbReference type="Proteomes" id="UP000549394">
    <property type="component" value="Unassembled WGS sequence"/>
</dbReference>
<dbReference type="PROSITE" id="PS50077">
    <property type="entry name" value="HEAT_REPEAT"/>
    <property type="match status" value="1"/>
</dbReference>
<dbReference type="InterPro" id="IPR058584">
    <property type="entry name" value="IMB1_TNPO1-like_TPR"/>
</dbReference>
<dbReference type="EMBL" id="CAJFCJ010000002">
    <property type="protein sequence ID" value="CAD5112356.1"/>
    <property type="molecule type" value="Genomic_DNA"/>
</dbReference>
<sequence length="881" mass="95927">MDLITILEKTVSPDQNELRTAQQFLENAAQQNLPELLKQLSEILKLTSNSPVARMQSGLQLKNALYSKESSVRAQHMQRWLSFEENLRQYIKQNVLETLGTETFHPSSAAQCVAYIACAELPHQLWPNLIQILTDNVTATESTEPVRQATLEALGYICQDIEPEVLQSQSNQILTAIVHGMKKDEPSESVRVAATNALLNSLEFTRANFDKESERHFLMQVVCEATQSSSTNVRVAALQCLVRIMSLYYNHMEHYMGPALFAITLDAMRSDVDAIALQGIEFWSTVCDEELDLAIEAAEAMELGRPPAKVSRFYAKGALQFLAPLLLQTLPRGAVDEDDEDDDWTPAKAAGVCLMLLATTCEDDVLPHVLPFVTDNIASADWRHRDAAVLAFGSILEGPNIETLRPVVQQAMPALIDMVRGDASLAVRDTAAWTIGRVCDILRDVVLHDALVQLLLNALGDALRAESRVATNVCWALSSLADAAADQAHAQTNGVHVDETDDTLHTFALSPYLGAIVAGLLDTTERPDANTHNLKSAAYEALMELIKNAPKDCYEAVQHCAQVILERLQKATVHGTTSENVDVQSLLCACLQTVLRKLQKNDLPVIADPAMSALMSVLSPPNGGLPHGGVHEDALLAIAALVEVMDTGFSKYMIHLVPIVETALQRYDEEAVCSAAVGLVGDICRALNSEIQPFADLLMNRLLNLIGAENVPRSLKPPVLGVIGDMALAMGVQFTKYAPIVLNGMLQQAAEAAIQQPEDADVMDYINELREGCLEAYTGIVQGTKEESRQLLEPSVMNMVHLLQAIDASPDSSDAVLAAACGLIGDLLTTFKGAALQALDIPGVLSLLQKARRSKTAKTKSLGNWATREMRKLKNNVNASS</sequence>
<organism evidence="9 10">
    <name type="scientific">Dimorphilus gyrociliatus</name>
    <dbReference type="NCBI Taxonomy" id="2664684"/>
    <lineage>
        <taxon>Eukaryota</taxon>
        <taxon>Metazoa</taxon>
        <taxon>Spiralia</taxon>
        <taxon>Lophotrochozoa</taxon>
        <taxon>Annelida</taxon>
        <taxon>Polychaeta</taxon>
        <taxon>Polychaeta incertae sedis</taxon>
        <taxon>Dinophilidae</taxon>
        <taxon>Dimorphilus</taxon>
    </lineage>
</organism>
<dbReference type="PANTHER" id="PTHR10527">
    <property type="entry name" value="IMPORTIN BETA"/>
    <property type="match status" value="1"/>
</dbReference>
<evidence type="ECO:0000256" key="1">
    <source>
        <dbReference type="ARBA" id="ARBA00004496"/>
    </source>
</evidence>
<proteinExistence type="inferred from homology"/>
<keyword evidence="5" id="KW-0677">Repeat</keyword>
<protein>
    <submittedName>
        <fullName evidence="9">DgyrCDS1590</fullName>
    </submittedName>
</protein>
<evidence type="ECO:0000256" key="7">
    <source>
        <dbReference type="PROSITE-ProRule" id="PRU00103"/>
    </source>
</evidence>